<evidence type="ECO:0000313" key="2">
    <source>
        <dbReference type="EMBL" id="KAL3776416.1"/>
    </source>
</evidence>
<sequence length="213" mass="23047">MIVKQQLQSRFQRLAWASAYLSLLAGVSHVRAFPSYNLIISITAIFTCFQDDSETILKYTSVCAVLGGLSLVADIIFCSVWAGEIRGSYVGVVKFTLAVFILNMFVKAAMIYSALTVTVALSVDEESEGIVTSRGERSISTASQVCIEIESMGDEVTTPSKSLNVTFSSDIEERGYPIGEQYTPYGKEAFSPGVPGLVSPANHLPKSTESDQC</sequence>
<feature type="transmembrane region" description="Helical" evidence="1">
    <location>
        <begin position="95"/>
        <end position="115"/>
    </location>
</feature>
<dbReference type="EMBL" id="JALLPJ020001099">
    <property type="protein sequence ID" value="KAL3776416.1"/>
    <property type="molecule type" value="Genomic_DNA"/>
</dbReference>
<keyword evidence="1" id="KW-0472">Membrane</keyword>
<feature type="transmembrane region" description="Helical" evidence="1">
    <location>
        <begin position="56"/>
        <end position="83"/>
    </location>
</feature>
<keyword evidence="1" id="KW-1133">Transmembrane helix</keyword>
<gene>
    <name evidence="2" type="ORF">ACHAWO_007832</name>
</gene>
<protein>
    <recommendedName>
        <fullName evidence="4">Transmembrane protein</fullName>
    </recommendedName>
</protein>
<dbReference type="Proteomes" id="UP001530400">
    <property type="component" value="Unassembled WGS sequence"/>
</dbReference>
<proteinExistence type="predicted"/>
<organism evidence="2 3">
    <name type="scientific">Cyclotella atomus</name>
    <dbReference type="NCBI Taxonomy" id="382360"/>
    <lineage>
        <taxon>Eukaryota</taxon>
        <taxon>Sar</taxon>
        <taxon>Stramenopiles</taxon>
        <taxon>Ochrophyta</taxon>
        <taxon>Bacillariophyta</taxon>
        <taxon>Coscinodiscophyceae</taxon>
        <taxon>Thalassiosirophycidae</taxon>
        <taxon>Stephanodiscales</taxon>
        <taxon>Stephanodiscaceae</taxon>
        <taxon>Cyclotella</taxon>
    </lineage>
</organism>
<evidence type="ECO:0008006" key="4">
    <source>
        <dbReference type="Google" id="ProtNLM"/>
    </source>
</evidence>
<keyword evidence="1" id="KW-0812">Transmembrane</keyword>
<evidence type="ECO:0000256" key="1">
    <source>
        <dbReference type="SAM" id="Phobius"/>
    </source>
</evidence>
<name>A0ABD3NKK7_9STRA</name>
<dbReference type="AlphaFoldDB" id="A0ABD3NKK7"/>
<keyword evidence="3" id="KW-1185">Reference proteome</keyword>
<evidence type="ECO:0000313" key="3">
    <source>
        <dbReference type="Proteomes" id="UP001530400"/>
    </source>
</evidence>
<reference evidence="2 3" key="1">
    <citation type="submission" date="2024-10" db="EMBL/GenBank/DDBJ databases">
        <title>Updated reference genomes for cyclostephanoid diatoms.</title>
        <authorList>
            <person name="Roberts W.R."/>
            <person name="Alverson A.J."/>
        </authorList>
    </citation>
    <scope>NUCLEOTIDE SEQUENCE [LARGE SCALE GENOMIC DNA]</scope>
    <source>
        <strain evidence="2 3">AJA010-31</strain>
    </source>
</reference>
<accession>A0ABD3NKK7</accession>
<comment type="caution">
    <text evidence="2">The sequence shown here is derived from an EMBL/GenBank/DDBJ whole genome shotgun (WGS) entry which is preliminary data.</text>
</comment>